<reference evidence="1 2" key="1">
    <citation type="journal article" date="2022" name="bioRxiv">
        <title>An ancient truncated duplication of the anti-Mullerian hormone receptor type 2 gene is a potential conserved master sex determinant in the Pangasiidae catfish family.</title>
        <authorList>
            <person name="Wen M."/>
            <person name="Pan Q."/>
            <person name="Jouanno E."/>
            <person name="Montfort J."/>
            <person name="Zahm M."/>
            <person name="Cabau C."/>
            <person name="Klopp C."/>
            <person name="Iampietro C."/>
            <person name="Roques C."/>
            <person name="Bouchez O."/>
            <person name="Castinel A."/>
            <person name="Donnadieu C."/>
            <person name="Parrinello H."/>
            <person name="Poncet C."/>
            <person name="Belmonte E."/>
            <person name="Gautier V."/>
            <person name="Avarre J.-C."/>
            <person name="Dugue R."/>
            <person name="Gustiano R."/>
            <person name="Ha T.T.T."/>
            <person name="Campet M."/>
            <person name="Sriphairoj K."/>
            <person name="Ribolli J."/>
            <person name="de Almeida F.L."/>
            <person name="Desvignes T."/>
            <person name="Postlethwait J.H."/>
            <person name="Bucao C.F."/>
            <person name="Robinson-Rechavi M."/>
            <person name="Bobe J."/>
            <person name="Herpin A."/>
            <person name="Guiguen Y."/>
        </authorList>
    </citation>
    <scope>NUCLEOTIDE SEQUENCE [LARGE SCALE GENOMIC DNA]</scope>
    <source>
        <strain evidence="1">YG-Dec2019</strain>
    </source>
</reference>
<protein>
    <submittedName>
        <fullName evidence="1">Uncharacterized protein</fullName>
    </submittedName>
</protein>
<evidence type="ECO:0000313" key="1">
    <source>
        <dbReference type="EMBL" id="MCI4389020.1"/>
    </source>
</evidence>
<comment type="caution">
    <text evidence="1">The sequence shown here is derived from an EMBL/GenBank/DDBJ whole genome shotgun (WGS) entry which is preliminary data.</text>
</comment>
<keyword evidence="2" id="KW-1185">Reference proteome</keyword>
<dbReference type="Proteomes" id="UP000829447">
    <property type="component" value="Linkage Group LG18"/>
</dbReference>
<accession>A0ACC5XDX3</accession>
<proteinExistence type="predicted"/>
<sequence length="69" mass="7699">MAAARRRTEREDAVAWPRMSASFWAALLLASLLIAYCVLCISALFASQWVIDPPLVSNQWPGCFLWSAV</sequence>
<dbReference type="EMBL" id="CM040471">
    <property type="protein sequence ID" value="MCI4389020.1"/>
    <property type="molecule type" value="Genomic_DNA"/>
</dbReference>
<gene>
    <name evidence="1" type="ORF">PGIGA_G00092870</name>
</gene>
<evidence type="ECO:0000313" key="2">
    <source>
        <dbReference type="Proteomes" id="UP000829447"/>
    </source>
</evidence>
<name>A0ACC5XDX3_PANGG</name>
<organism evidence="1 2">
    <name type="scientific">Pangasianodon gigas</name>
    <name type="common">Mekong giant catfish</name>
    <name type="synonym">Pangasius gigas</name>
    <dbReference type="NCBI Taxonomy" id="30993"/>
    <lineage>
        <taxon>Eukaryota</taxon>
        <taxon>Metazoa</taxon>
        <taxon>Chordata</taxon>
        <taxon>Craniata</taxon>
        <taxon>Vertebrata</taxon>
        <taxon>Euteleostomi</taxon>
        <taxon>Actinopterygii</taxon>
        <taxon>Neopterygii</taxon>
        <taxon>Teleostei</taxon>
        <taxon>Ostariophysi</taxon>
        <taxon>Siluriformes</taxon>
        <taxon>Pangasiidae</taxon>
        <taxon>Pangasianodon</taxon>
    </lineage>
</organism>